<dbReference type="Pfam" id="PF00254">
    <property type="entry name" value="FKBP_C"/>
    <property type="match status" value="1"/>
</dbReference>
<evidence type="ECO:0000256" key="5">
    <source>
        <dbReference type="PROSITE-ProRule" id="PRU00277"/>
    </source>
</evidence>
<name>A0A1R4GWC7_9GAMM</name>
<gene>
    <name evidence="8" type="primary">fkpB</name>
    <name evidence="8" type="ORF">A1232T_01800</name>
</gene>
<evidence type="ECO:0000313" key="8">
    <source>
        <dbReference type="EMBL" id="SJM72546.1"/>
    </source>
</evidence>
<evidence type="ECO:0000256" key="3">
    <source>
        <dbReference type="ARBA" id="ARBA00023110"/>
    </source>
</evidence>
<reference evidence="8 9" key="1">
    <citation type="submission" date="2017-02" db="EMBL/GenBank/DDBJ databases">
        <authorList>
            <person name="Peterson S.W."/>
        </authorList>
    </citation>
    <scope>NUCLEOTIDE SEQUENCE [LARGE SCALE GENOMIC DNA]</scope>
    <source>
        <strain evidence="8">Psychrobacter_piechaudii</strain>
    </source>
</reference>
<dbReference type="Gene3D" id="3.10.50.40">
    <property type="match status" value="1"/>
</dbReference>
<comment type="catalytic activity">
    <reaction evidence="1 5 6">
        <text>[protein]-peptidylproline (omega=180) = [protein]-peptidylproline (omega=0)</text>
        <dbReference type="Rhea" id="RHEA:16237"/>
        <dbReference type="Rhea" id="RHEA-COMP:10747"/>
        <dbReference type="Rhea" id="RHEA-COMP:10748"/>
        <dbReference type="ChEBI" id="CHEBI:83833"/>
        <dbReference type="ChEBI" id="CHEBI:83834"/>
        <dbReference type="EC" id="5.2.1.8"/>
    </reaction>
</comment>
<dbReference type="InterPro" id="IPR046357">
    <property type="entry name" value="PPIase_dom_sf"/>
</dbReference>
<feature type="domain" description="PPIase FKBP-type" evidence="7">
    <location>
        <begin position="32"/>
        <end position="132"/>
    </location>
</feature>
<dbReference type="SUPFAM" id="SSF54534">
    <property type="entry name" value="FKBP-like"/>
    <property type="match status" value="1"/>
</dbReference>
<keyword evidence="4 5" id="KW-0413">Isomerase</keyword>
<dbReference type="EMBL" id="FUGE01000177">
    <property type="protein sequence ID" value="SJM72546.1"/>
    <property type="molecule type" value="Genomic_DNA"/>
</dbReference>
<dbReference type="PANTHER" id="PTHR47861">
    <property type="entry name" value="FKBP-TYPE PEPTIDYL-PROLYL CIS-TRANS ISOMERASE SLYD"/>
    <property type="match status" value="1"/>
</dbReference>
<dbReference type="PANTHER" id="PTHR47861:SF4">
    <property type="entry name" value="FKBP-TYPE 16 KDA PEPTIDYL-PROLYL CIS-TRANS ISOMERASE"/>
    <property type="match status" value="1"/>
</dbReference>
<keyword evidence="9" id="KW-1185">Reference proteome</keyword>
<dbReference type="STRING" id="1945521.A1232T_01800"/>
<dbReference type="PROSITE" id="PS50059">
    <property type="entry name" value="FKBP_PPIASE"/>
    <property type="match status" value="1"/>
</dbReference>
<dbReference type="InterPro" id="IPR001179">
    <property type="entry name" value="PPIase_FKBP_dom"/>
</dbReference>
<dbReference type="Gene3D" id="2.40.10.330">
    <property type="match status" value="1"/>
</dbReference>
<accession>A0A1R4GWC7</accession>
<evidence type="ECO:0000313" key="9">
    <source>
        <dbReference type="Proteomes" id="UP000188357"/>
    </source>
</evidence>
<dbReference type="InterPro" id="IPR048261">
    <property type="entry name" value="SlpA/SlyD-like_ins_sf"/>
</dbReference>
<keyword evidence="3 5" id="KW-0697">Rotamase</keyword>
<comment type="similarity">
    <text evidence="2 6">Belongs to the FKBP-type PPIase family.</text>
</comment>
<evidence type="ECO:0000256" key="1">
    <source>
        <dbReference type="ARBA" id="ARBA00000971"/>
    </source>
</evidence>
<evidence type="ECO:0000256" key="4">
    <source>
        <dbReference type="ARBA" id="ARBA00023235"/>
    </source>
</evidence>
<dbReference type="EC" id="5.2.1.8" evidence="6"/>
<protein>
    <recommendedName>
        <fullName evidence="6">Peptidyl-prolyl cis-trans isomerase</fullName>
        <ecNumber evidence="6">5.2.1.8</ecNumber>
    </recommendedName>
</protein>
<proteinExistence type="inferred from homology"/>
<evidence type="ECO:0000256" key="2">
    <source>
        <dbReference type="ARBA" id="ARBA00006577"/>
    </source>
</evidence>
<dbReference type="AlphaFoldDB" id="A0A1R4GWC7"/>
<dbReference type="Proteomes" id="UP000188357">
    <property type="component" value="Unassembled WGS sequence"/>
</dbReference>
<evidence type="ECO:0000259" key="7">
    <source>
        <dbReference type="PROSITE" id="PS50059"/>
    </source>
</evidence>
<dbReference type="GO" id="GO:0003755">
    <property type="term" value="F:peptidyl-prolyl cis-trans isomerase activity"/>
    <property type="evidence" value="ECO:0007669"/>
    <property type="project" value="UniProtKB-UniRule"/>
</dbReference>
<evidence type="ECO:0000256" key="6">
    <source>
        <dbReference type="RuleBase" id="RU003915"/>
    </source>
</evidence>
<organism evidence="8 9">
    <name type="scientific">Psychrobacter piechaudii</name>
    <dbReference type="NCBI Taxonomy" id="1945521"/>
    <lineage>
        <taxon>Bacteria</taxon>
        <taxon>Pseudomonadati</taxon>
        <taxon>Pseudomonadota</taxon>
        <taxon>Gammaproteobacteria</taxon>
        <taxon>Moraxellales</taxon>
        <taxon>Moraxellaceae</taxon>
        <taxon>Psychrobacter</taxon>
    </lineage>
</organism>
<sequence length="179" mass="19737">MTISDLTMNNSNTSADSATFINPNQDTRITQGSQVQLHFEVSLENGTVIDSTFNRPEPVRLTIGDESLLPGFESVLNNLRAGDTRTAHLEPEQAFGEWNKDNVQTFSRTQFALTASNPEVGMMIEFEDKGKNTLPGVISKVTEDEVEVDFNHPLAGQPLLFKVQIFKVTPPGQVGVQLM</sequence>